<sequence length="345" mass="38852">LAGCKRLSESRILQPSTSTTMLSSAYSSIDQTMIQQLHKASKSLQTALDHYLKTYQDIYDIYVAGKPVNTIPYDLGESLAEQLPVIKSFEKKLELAQSIAGRCSNASPLVVPIHILPLEILARIFQLLMGDNCTDHPAKWALYPARLQTLMSTCDRWRQVIINSPFLWTHIDLKVESGYRDTTLSEPPRHAIRTLLVPFIASIAPRVKSFVSQIDDLIPYVSALAAFFDNCTPGTLETLQMFERSSPGRDLVVLDAETEVYNRVLSVRLSEDRFEEIFRGVTALRLDFIHPTHRWTSNAYHGLVELRFTSLRGPRITEAQLAEILKQSPGLRILECVKSNSKPGP</sequence>
<dbReference type="Pfam" id="PF12937">
    <property type="entry name" value="F-box-like"/>
    <property type="match status" value="1"/>
</dbReference>
<dbReference type="InterPro" id="IPR036047">
    <property type="entry name" value="F-box-like_dom_sf"/>
</dbReference>
<dbReference type="InterPro" id="IPR001810">
    <property type="entry name" value="F-box_dom"/>
</dbReference>
<reference evidence="2" key="1">
    <citation type="submission" date="2021-01" db="EMBL/GenBank/DDBJ databases">
        <authorList>
            <person name="Kaushik A."/>
        </authorList>
    </citation>
    <scope>NUCLEOTIDE SEQUENCE</scope>
    <source>
        <strain evidence="2">AG2-2IIIB</strain>
    </source>
</reference>
<feature type="domain" description="F-box" evidence="1">
    <location>
        <begin position="115"/>
        <end position="173"/>
    </location>
</feature>
<evidence type="ECO:0000313" key="3">
    <source>
        <dbReference type="Proteomes" id="UP000663843"/>
    </source>
</evidence>
<evidence type="ECO:0000313" key="2">
    <source>
        <dbReference type="EMBL" id="CAE6408428.1"/>
    </source>
</evidence>
<feature type="non-terminal residue" evidence="2">
    <location>
        <position position="1"/>
    </location>
</feature>
<proteinExistence type="predicted"/>
<accession>A0A8H2WZ67</accession>
<evidence type="ECO:0000259" key="1">
    <source>
        <dbReference type="Pfam" id="PF12937"/>
    </source>
</evidence>
<dbReference type="Proteomes" id="UP000663843">
    <property type="component" value="Unassembled WGS sequence"/>
</dbReference>
<dbReference type="SUPFAM" id="SSF81383">
    <property type="entry name" value="F-box domain"/>
    <property type="match status" value="1"/>
</dbReference>
<dbReference type="Gene3D" id="1.20.1280.50">
    <property type="match status" value="1"/>
</dbReference>
<dbReference type="EMBL" id="CAJMWT010001547">
    <property type="protein sequence ID" value="CAE6408428.1"/>
    <property type="molecule type" value="Genomic_DNA"/>
</dbReference>
<organism evidence="2 3">
    <name type="scientific">Rhizoctonia solani</name>
    <dbReference type="NCBI Taxonomy" id="456999"/>
    <lineage>
        <taxon>Eukaryota</taxon>
        <taxon>Fungi</taxon>
        <taxon>Dikarya</taxon>
        <taxon>Basidiomycota</taxon>
        <taxon>Agaricomycotina</taxon>
        <taxon>Agaricomycetes</taxon>
        <taxon>Cantharellales</taxon>
        <taxon>Ceratobasidiaceae</taxon>
        <taxon>Rhizoctonia</taxon>
    </lineage>
</organism>
<gene>
    <name evidence="2" type="ORF">RDB_LOCUS41817</name>
</gene>
<protein>
    <recommendedName>
        <fullName evidence="1">F-box domain-containing protein</fullName>
    </recommendedName>
</protein>
<name>A0A8H2WZ67_9AGAM</name>
<comment type="caution">
    <text evidence="2">The sequence shown here is derived from an EMBL/GenBank/DDBJ whole genome shotgun (WGS) entry which is preliminary data.</text>
</comment>
<dbReference type="AlphaFoldDB" id="A0A8H2WZ67"/>